<dbReference type="Proteomes" id="UP000294853">
    <property type="component" value="Chromosome"/>
</dbReference>
<evidence type="ECO:0000256" key="3">
    <source>
        <dbReference type="ARBA" id="ARBA00022553"/>
    </source>
</evidence>
<evidence type="ECO:0000259" key="7">
    <source>
        <dbReference type="PROSITE" id="PS50112"/>
    </source>
</evidence>
<dbReference type="Gene3D" id="3.30.450.20">
    <property type="entry name" value="PAS domain"/>
    <property type="match status" value="1"/>
</dbReference>
<dbReference type="SMART" id="SM01012">
    <property type="entry name" value="ANTAR"/>
    <property type="match status" value="1"/>
</dbReference>
<gene>
    <name evidence="9" type="ORF">EXE58_13840</name>
</gene>
<dbReference type="Gene3D" id="1.10.10.10">
    <property type="entry name" value="Winged helix-like DNA-binding domain superfamily/Winged helix DNA-binding domain"/>
    <property type="match status" value="1"/>
</dbReference>
<dbReference type="Pfam" id="PF03861">
    <property type="entry name" value="ANTAR"/>
    <property type="match status" value="1"/>
</dbReference>
<reference evidence="9 10" key="1">
    <citation type="submission" date="2019-03" db="EMBL/GenBank/DDBJ databases">
        <title>Three New Species of Nocardioides, Nocardioides euryhalodurans sp. nov., Nocardioides seonyuensis sp. nov. and Nocardioides eburneoflavus sp. nov. Iolated from Soil.</title>
        <authorList>
            <person name="Roh S.G."/>
            <person name="Lee C."/>
            <person name="Kim M.-K."/>
            <person name="Kim S.B."/>
        </authorList>
    </citation>
    <scope>NUCLEOTIDE SEQUENCE [LARGE SCALE GENOMIC DNA]</scope>
    <source>
        <strain evidence="9 10">MMS17-SY207-3</strain>
    </source>
</reference>
<dbReference type="Pfam" id="PF08447">
    <property type="entry name" value="PAS_3"/>
    <property type="match status" value="1"/>
</dbReference>
<dbReference type="InterPro" id="IPR035965">
    <property type="entry name" value="PAS-like_dom_sf"/>
</dbReference>
<evidence type="ECO:0000313" key="9">
    <source>
        <dbReference type="EMBL" id="QBX56438.1"/>
    </source>
</evidence>
<dbReference type="GO" id="GO:0004673">
    <property type="term" value="F:protein histidine kinase activity"/>
    <property type="evidence" value="ECO:0007669"/>
    <property type="project" value="UniProtKB-EC"/>
</dbReference>
<evidence type="ECO:0000256" key="5">
    <source>
        <dbReference type="ARBA" id="ARBA00022777"/>
    </source>
</evidence>
<dbReference type="InterPro" id="IPR013655">
    <property type="entry name" value="PAS_fold_3"/>
</dbReference>
<keyword evidence="4" id="KW-0808">Transferase</keyword>
<dbReference type="EC" id="2.7.13.3" evidence="2"/>
<accession>A0A4P7IGP4</accession>
<organism evidence="9 10">
    <name type="scientific">Nocardioides seonyuensis</name>
    <dbReference type="NCBI Taxonomy" id="2518371"/>
    <lineage>
        <taxon>Bacteria</taxon>
        <taxon>Bacillati</taxon>
        <taxon>Actinomycetota</taxon>
        <taxon>Actinomycetes</taxon>
        <taxon>Propionibacteriales</taxon>
        <taxon>Nocardioidaceae</taxon>
        <taxon>Nocardioides</taxon>
    </lineage>
</organism>
<evidence type="ECO:0000256" key="1">
    <source>
        <dbReference type="ARBA" id="ARBA00000085"/>
    </source>
</evidence>
<dbReference type="GO" id="GO:0003723">
    <property type="term" value="F:RNA binding"/>
    <property type="evidence" value="ECO:0007669"/>
    <property type="project" value="InterPro"/>
</dbReference>
<keyword evidence="10" id="KW-1185">Reference proteome</keyword>
<dbReference type="SUPFAM" id="SSF55785">
    <property type="entry name" value="PYP-like sensor domain (PAS domain)"/>
    <property type="match status" value="1"/>
</dbReference>
<dbReference type="InterPro" id="IPR036388">
    <property type="entry name" value="WH-like_DNA-bd_sf"/>
</dbReference>
<dbReference type="InterPro" id="IPR011006">
    <property type="entry name" value="CheY-like_superfamily"/>
</dbReference>
<evidence type="ECO:0000259" key="8">
    <source>
        <dbReference type="PROSITE" id="PS50921"/>
    </source>
</evidence>
<comment type="catalytic activity">
    <reaction evidence="1">
        <text>ATP + protein L-histidine = ADP + protein N-phospho-L-histidine.</text>
        <dbReference type="EC" id="2.7.13.3"/>
    </reaction>
</comment>
<dbReference type="PANTHER" id="PTHR43304">
    <property type="entry name" value="PHYTOCHROME-LIKE PROTEIN CPH1"/>
    <property type="match status" value="1"/>
</dbReference>
<keyword evidence="5" id="KW-0418">Kinase</keyword>
<dbReference type="PANTHER" id="PTHR43304:SF1">
    <property type="entry name" value="PAC DOMAIN-CONTAINING PROTEIN"/>
    <property type="match status" value="1"/>
</dbReference>
<evidence type="ECO:0000256" key="6">
    <source>
        <dbReference type="SAM" id="MobiDB-lite"/>
    </source>
</evidence>
<dbReference type="AlphaFoldDB" id="A0A4P7IGP4"/>
<dbReference type="KEGG" id="nsn:EXE58_13840"/>
<feature type="domain" description="ANTAR" evidence="8">
    <location>
        <begin position="150"/>
        <end position="211"/>
    </location>
</feature>
<evidence type="ECO:0000313" key="10">
    <source>
        <dbReference type="Proteomes" id="UP000294853"/>
    </source>
</evidence>
<dbReference type="OrthoDB" id="3787288at2"/>
<dbReference type="InterPro" id="IPR052162">
    <property type="entry name" value="Sensor_kinase/Photoreceptor"/>
</dbReference>
<protein>
    <recommendedName>
        <fullName evidence="2">histidine kinase</fullName>
        <ecNumber evidence="2">2.7.13.3</ecNumber>
    </recommendedName>
</protein>
<dbReference type="InterPro" id="IPR005561">
    <property type="entry name" value="ANTAR"/>
</dbReference>
<evidence type="ECO:0000256" key="2">
    <source>
        <dbReference type="ARBA" id="ARBA00012438"/>
    </source>
</evidence>
<keyword evidence="3" id="KW-0597">Phosphoprotein</keyword>
<dbReference type="PROSITE" id="PS50921">
    <property type="entry name" value="ANTAR"/>
    <property type="match status" value="1"/>
</dbReference>
<dbReference type="InterPro" id="IPR000014">
    <property type="entry name" value="PAS"/>
</dbReference>
<dbReference type="EMBL" id="CP038436">
    <property type="protein sequence ID" value="QBX56438.1"/>
    <property type="molecule type" value="Genomic_DNA"/>
</dbReference>
<proteinExistence type="predicted"/>
<feature type="domain" description="PAS" evidence="7">
    <location>
        <begin position="48"/>
        <end position="104"/>
    </location>
</feature>
<name>A0A4P7IGP4_9ACTN</name>
<dbReference type="CDD" id="cd00130">
    <property type="entry name" value="PAS"/>
    <property type="match status" value="1"/>
</dbReference>
<dbReference type="PROSITE" id="PS50112">
    <property type="entry name" value="PAS"/>
    <property type="match status" value="1"/>
</dbReference>
<sequence>MHLFGSPGTKLLHGRRRHASPRRDLAIERAKVTTFDGRLPAGSNTGRFCYDADTDTWEWDDKVYAIHGLEPGSVTPTFDLILRSKHPDDRERVRMLLKEVLQTSMSCSLTYRLVREDGSERRVVLVGESTVADSGTTFEGFYLDLTPEFEEETEDATRVAFESLEQRAVIEQAKGILMLVYGIDERAAFAMLRWWSRNRNTKVRELAQRLVTTVAEGQIVQVDAKTSVDALLHDITTD</sequence>
<feature type="region of interest" description="Disordered" evidence="6">
    <location>
        <begin position="1"/>
        <end position="20"/>
    </location>
</feature>
<evidence type="ECO:0000256" key="4">
    <source>
        <dbReference type="ARBA" id="ARBA00022679"/>
    </source>
</evidence>
<dbReference type="SUPFAM" id="SSF52172">
    <property type="entry name" value="CheY-like"/>
    <property type="match status" value="1"/>
</dbReference>